<accession>A0A940X4X4</accession>
<comment type="caution">
    <text evidence="2">The sequence shown here is derived from an EMBL/GenBank/DDBJ whole genome shotgun (WGS) entry which is preliminary data.</text>
</comment>
<dbReference type="SUPFAM" id="SSF54593">
    <property type="entry name" value="Glyoxalase/Bleomycin resistance protein/Dihydroxybiphenyl dioxygenase"/>
    <property type="match status" value="1"/>
</dbReference>
<dbReference type="InterPro" id="IPR029068">
    <property type="entry name" value="Glyas_Bleomycin-R_OHBP_Dase"/>
</dbReference>
<evidence type="ECO:0000313" key="3">
    <source>
        <dbReference type="Proteomes" id="UP000673447"/>
    </source>
</evidence>
<dbReference type="EMBL" id="JAGKTC010000002">
    <property type="protein sequence ID" value="MBP3984448.1"/>
    <property type="molecule type" value="Genomic_DNA"/>
</dbReference>
<keyword evidence="3" id="KW-1185">Reference proteome</keyword>
<dbReference type="AlphaFoldDB" id="A0A940X4X4"/>
<reference evidence="2" key="2">
    <citation type="submission" date="2021-03" db="EMBL/GenBank/DDBJ databases">
        <authorList>
            <person name="Cao W."/>
        </authorList>
    </citation>
    <scope>NUCLEOTIDE SEQUENCE</scope>
    <source>
        <strain evidence="2">110414</strain>
    </source>
</reference>
<organism evidence="2 3">
    <name type="scientific">Pseudoxanthomonas helianthi</name>
    <dbReference type="NCBI Taxonomy" id="1453541"/>
    <lineage>
        <taxon>Bacteria</taxon>
        <taxon>Pseudomonadati</taxon>
        <taxon>Pseudomonadota</taxon>
        <taxon>Gammaproteobacteria</taxon>
        <taxon>Lysobacterales</taxon>
        <taxon>Lysobacteraceae</taxon>
        <taxon>Pseudoxanthomonas</taxon>
    </lineage>
</organism>
<dbReference type="InterPro" id="IPR037523">
    <property type="entry name" value="VOC_core"/>
</dbReference>
<dbReference type="Gene3D" id="3.10.180.10">
    <property type="entry name" value="2,3-Dihydroxybiphenyl 1,2-Dioxygenase, domain 1"/>
    <property type="match status" value="1"/>
</dbReference>
<sequence length="139" mass="15126">MPVAGLNHFNLRAPPALLEELRRFYIEVIGLEEGPRPPFRSRGHWLYAQGRDILHLTEAAPGEARATHVATSFDHIALTCTDADAMLARLRRHGIDYGVDDVPATSQKQVFLRDPAGNGIELNFAMGAQSADSDGAHGA</sequence>
<dbReference type="RefSeq" id="WP_210536327.1">
    <property type="nucleotide sequence ID" value="NZ_JAGKTC010000002.1"/>
</dbReference>
<gene>
    <name evidence="2" type="ORF">J5837_08395</name>
</gene>
<dbReference type="InterPro" id="IPR004360">
    <property type="entry name" value="Glyas_Fos-R_dOase_dom"/>
</dbReference>
<reference evidence="2" key="1">
    <citation type="journal article" date="2016" name="Int. J. Syst. Evol. Microbiol.">
        <title>Pseudoxanthomonas helianthi sp. nov., isolated from roots of Jerusalem artichoke (Helianthus tuberosus).</title>
        <authorList>
            <person name="Kittiwongwattana C."/>
            <person name="Thawai C."/>
        </authorList>
    </citation>
    <scope>NUCLEOTIDE SEQUENCE</scope>
    <source>
        <strain evidence="2">110414</strain>
    </source>
</reference>
<evidence type="ECO:0000259" key="1">
    <source>
        <dbReference type="PROSITE" id="PS51819"/>
    </source>
</evidence>
<dbReference type="PROSITE" id="PS51819">
    <property type="entry name" value="VOC"/>
    <property type="match status" value="1"/>
</dbReference>
<proteinExistence type="predicted"/>
<protein>
    <submittedName>
        <fullName evidence="2">VOC family protein</fullName>
    </submittedName>
</protein>
<feature type="domain" description="VOC" evidence="1">
    <location>
        <begin position="5"/>
        <end position="125"/>
    </location>
</feature>
<dbReference type="Proteomes" id="UP000673447">
    <property type="component" value="Unassembled WGS sequence"/>
</dbReference>
<dbReference type="Pfam" id="PF00903">
    <property type="entry name" value="Glyoxalase"/>
    <property type="match status" value="1"/>
</dbReference>
<evidence type="ECO:0000313" key="2">
    <source>
        <dbReference type="EMBL" id="MBP3984448.1"/>
    </source>
</evidence>
<dbReference type="PANTHER" id="PTHR46142">
    <property type="match status" value="1"/>
</dbReference>
<dbReference type="PANTHER" id="PTHR46142:SF3">
    <property type="entry name" value="F18B13.24 PROTEIN"/>
    <property type="match status" value="1"/>
</dbReference>
<name>A0A940X4X4_9GAMM</name>